<dbReference type="RefSeq" id="WP_285804484.1">
    <property type="nucleotide sequence ID" value="NZ_CP127389.1"/>
</dbReference>
<gene>
    <name evidence="2" type="ORF">QQS39_10565</name>
</gene>
<organism evidence="2 3">
    <name type="scientific">Proteus appendicitidis</name>
    <dbReference type="NCBI Taxonomy" id="3034648"/>
    <lineage>
        <taxon>Bacteria</taxon>
        <taxon>Pseudomonadati</taxon>
        <taxon>Pseudomonadota</taxon>
        <taxon>Gammaproteobacteria</taxon>
        <taxon>Enterobacterales</taxon>
        <taxon>Morganellaceae</taxon>
        <taxon>Proteus</taxon>
    </lineage>
</organism>
<evidence type="ECO:0000259" key="1">
    <source>
        <dbReference type="Pfam" id="PF24316"/>
    </source>
</evidence>
<keyword evidence="3" id="KW-1185">Reference proteome</keyword>
<feature type="domain" description="Tli3-like" evidence="1">
    <location>
        <begin position="51"/>
        <end position="180"/>
    </location>
</feature>
<name>A0ABY8Y3I6_9GAMM</name>
<dbReference type="InterPro" id="IPR057562">
    <property type="entry name" value="Tli3-like_dom"/>
</dbReference>
<protein>
    <recommendedName>
        <fullName evidence="1">Tli3-like domain-containing protein</fullName>
    </recommendedName>
</protein>
<sequence>MLLHQLKFPLLFILSATLLTGCLSLKEKAAIKEAQDKAEQQRLMTEEIKSYGPPTVIYRIDDHRFFTLEKYNERREGITYYNNTKNNIHQEILYGSACLYQGRLIWATERDDALVFPAVLSRKTDQCAGTKWGCVNAILVTLDGGENFRPTNGGFGIHTDHPGYYSSFFDIIVTDKGFYLGETAVSRREANDQLAKPWWRKFYFEATRSNYVHSSLGDKEFPSPALKTPSGQTRFDCSAPSIYPISQAEKL</sequence>
<evidence type="ECO:0000313" key="2">
    <source>
        <dbReference type="EMBL" id="WIV86928.1"/>
    </source>
</evidence>
<dbReference type="Proteomes" id="UP001226651">
    <property type="component" value="Chromosome"/>
</dbReference>
<dbReference type="PROSITE" id="PS51257">
    <property type="entry name" value="PROKAR_LIPOPROTEIN"/>
    <property type="match status" value="1"/>
</dbReference>
<dbReference type="Pfam" id="PF24316">
    <property type="entry name" value="Tli3"/>
    <property type="match status" value="1"/>
</dbReference>
<reference evidence="2 3" key="1">
    <citation type="submission" date="2023-06" db="EMBL/GenBank/DDBJ databases">
        <title>Proteus appendicitidis sp. nov., isolated from the appendiceal pus of an appendicitis patient in Yongzhou, China.</title>
        <authorList>
            <person name="Cai X."/>
        </authorList>
    </citation>
    <scope>NUCLEOTIDE SEQUENCE [LARGE SCALE GENOMIC DNA]</scope>
    <source>
        <strain evidence="2 3">HZ0627</strain>
    </source>
</reference>
<accession>A0ABY8Y3I6</accession>
<proteinExistence type="predicted"/>
<evidence type="ECO:0000313" key="3">
    <source>
        <dbReference type="Proteomes" id="UP001226651"/>
    </source>
</evidence>
<dbReference type="EMBL" id="CP127389">
    <property type="protein sequence ID" value="WIV86928.1"/>
    <property type="molecule type" value="Genomic_DNA"/>
</dbReference>